<dbReference type="GO" id="GO:0012505">
    <property type="term" value="C:endomembrane system"/>
    <property type="evidence" value="ECO:0007669"/>
    <property type="project" value="UniProtKB-SubCell"/>
</dbReference>
<dbReference type="SMART" id="SM00173">
    <property type="entry name" value="RAS"/>
    <property type="match status" value="1"/>
</dbReference>
<reference evidence="5" key="1">
    <citation type="submission" date="2022-10" db="EMBL/GenBank/DDBJ databases">
        <title>Novel sulphate-reducing endosymbionts in the free-living metamonad Anaeramoeba.</title>
        <authorList>
            <person name="Jerlstrom-Hultqvist J."/>
            <person name="Cepicka I."/>
            <person name="Gallot-Lavallee L."/>
            <person name="Salas-Leiva D."/>
            <person name="Curtis B.A."/>
            <person name="Zahonova K."/>
            <person name="Pipaliya S."/>
            <person name="Dacks J."/>
            <person name="Roger A.J."/>
        </authorList>
    </citation>
    <scope>NUCLEOTIDE SEQUENCE</scope>
    <source>
        <strain evidence="5">BMAN</strain>
    </source>
</reference>
<evidence type="ECO:0000313" key="6">
    <source>
        <dbReference type="Proteomes" id="UP001149090"/>
    </source>
</evidence>
<dbReference type="PROSITE" id="PS51421">
    <property type="entry name" value="RAS"/>
    <property type="match status" value="1"/>
</dbReference>
<dbReference type="EMBL" id="JAPDFW010000059">
    <property type="protein sequence ID" value="KAJ5076711.1"/>
    <property type="molecule type" value="Genomic_DNA"/>
</dbReference>
<evidence type="ECO:0000256" key="3">
    <source>
        <dbReference type="ARBA" id="ARBA00023134"/>
    </source>
</evidence>
<dbReference type="Proteomes" id="UP001149090">
    <property type="component" value="Unassembled WGS sequence"/>
</dbReference>
<name>A0A9Q0LQ60_ANAIG</name>
<dbReference type="OrthoDB" id="9989112at2759"/>
<dbReference type="PROSITE" id="PS51419">
    <property type="entry name" value="RAB"/>
    <property type="match status" value="1"/>
</dbReference>
<proteinExistence type="predicted"/>
<dbReference type="PROSITE" id="PS51420">
    <property type="entry name" value="RHO"/>
    <property type="match status" value="1"/>
</dbReference>
<dbReference type="InterPro" id="IPR050227">
    <property type="entry name" value="Rab"/>
</dbReference>
<keyword evidence="3" id="KW-0342">GTP-binding</keyword>
<keyword evidence="4" id="KW-0472">Membrane</keyword>
<dbReference type="SMART" id="SM00175">
    <property type="entry name" value="RAB"/>
    <property type="match status" value="1"/>
</dbReference>
<dbReference type="NCBIfam" id="TIGR00231">
    <property type="entry name" value="small_GTP"/>
    <property type="match status" value="1"/>
</dbReference>
<organism evidence="5 6">
    <name type="scientific">Anaeramoeba ignava</name>
    <name type="common">Anaerobic marine amoeba</name>
    <dbReference type="NCBI Taxonomy" id="1746090"/>
    <lineage>
        <taxon>Eukaryota</taxon>
        <taxon>Metamonada</taxon>
        <taxon>Anaeramoebidae</taxon>
        <taxon>Anaeramoeba</taxon>
    </lineage>
</organism>
<gene>
    <name evidence="5" type="ORF">M0811_00028</name>
</gene>
<dbReference type="SMART" id="SM00174">
    <property type="entry name" value="RHO"/>
    <property type="match status" value="1"/>
</dbReference>
<keyword evidence="2" id="KW-0547">Nucleotide-binding</keyword>
<dbReference type="InterPro" id="IPR001806">
    <property type="entry name" value="Small_GTPase"/>
</dbReference>
<dbReference type="Gene3D" id="3.40.50.300">
    <property type="entry name" value="P-loop containing nucleotide triphosphate hydrolases"/>
    <property type="match status" value="1"/>
</dbReference>
<dbReference type="PANTHER" id="PTHR47977">
    <property type="entry name" value="RAS-RELATED PROTEIN RAB"/>
    <property type="match status" value="1"/>
</dbReference>
<dbReference type="CDD" id="cd00154">
    <property type="entry name" value="Rab"/>
    <property type="match status" value="1"/>
</dbReference>
<accession>A0A9Q0LQ60</accession>
<dbReference type="PROSITE" id="PS51417">
    <property type="entry name" value="ARF"/>
    <property type="match status" value="1"/>
</dbReference>
<dbReference type="SMART" id="SM00177">
    <property type="entry name" value="ARF"/>
    <property type="match status" value="1"/>
</dbReference>
<dbReference type="AlphaFoldDB" id="A0A9Q0LQ60"/>
<comment type="subcellular location">
    <subcellularLocation>
        <location evidence="1">Endomembrane system</location>
    </subcellularLocation>
</comment>
<dbReference type="SUPFAM" id="SSF52540">
    <property type="entry name" value="P-loop containing nucleoside triphosphate hydrolases"/>
    <property type="match status" value="1"/>
</dbReference>
<dbReference type="InterPro" id="IPR027417">
    <property type="entry name" value="P-loop_NTPase"/>
</dbReference>
<dbReference type="SMART" id="SM00176">
    <property type="entry name" value="RAN"/>
    <property type="match status" value="1"/>
</dbReference>
<evidence type="ECO:0000313" key="5">
    <source>
        <dbReference type="EMBL" id="KAJ5076711.1"/>
    </source>
</evidence>
<evidence type="ECO:0000256" key="2">
    <source>
        <dbReference type="ARBA" id="ARBA00022741"/>
    </source>
</evidence>
<dbReference type="GO" id="GO:0003924">
    <property type="term" value="F:GTPase activity"/>
    <property type="evidence" value="ECO:0007669"/>
    <property type="project" value="InterPro"/>
</dbReference>
<dbReference type="PRINTS" id="PR00449">
    <property type="entry name" value="RASTRNSFRMNG"/>
</dbReference>
<dbReference type="OMA" id="CGCLFTE"/>
<protein>
    <submittedName>
        <fullName evidence="5">Ras and ef-hand domain-containing protein</fullName>
    </submittedName>
</protein>
<keyword evidence="6" id="KW-1185">Reference proteome</keyword>
<sequence>MAEEKTLKFLLIGTTLVGKSSIMMRFCENKFLDNIGTTIGVDFKFAEVNIENEKIKLEIWDTAGQDRFRSITPSYYRNTNGIMIVYDITNEETFEHISTWFQEIKTNAPEDVVISIVGNKSDLENERVVPTKKGQKMATSYDCLFFEMSAKSGKNVRESFEKMAIQAFKVMKKTKKKPTKEINFASPSVDKKKCC</sequence>
<dbReference type="GO" id="GO:0005525">
    <property type="term" value="F:GTP binding"/>
    <property type="evidence" value="ECO:0007669"/>
    <property type="project" value="UniProtKB-KW"/>
</dbReference>
<comment type="caution">
    <text evidence="5">The sequence shown here is derived from an EMBL/GenBank/DDBJ whole genome shotgun (WGS) entry which is preliminary data.</text>
</comment>
<evidence type="ECO:0000256" key="4">
    <source>
        <dbReference type="ARBA" id="ARBA00023136"/>
    </source>
</evidence>
<evidence type="ECO:0000256" key="1">
    <source>
        <dbReference type="ARBA" id="ARBA00004308"/>
    </source>
</evidence>
<dbReference type="Pfam" id="PF00071">
    <property type="entry name" value="Ras"/>
    <property type="match status" value="1"/>
</dbReference>
<dbReference type="FunFam" id="3.40.50.300:FF:000586">
    <property type="entry name" value="Rab family GTPase"/>
    <property type="match status" value="1"/>
</dbReference>
<dbReference type="InterPro" id="IPR005225">
    <property type="entry name" value="Small_GTP-bd"/>
</dbReference>